<name>A0ABR7TKK6_9BACT</name>
<comment type="caution">
    <text evidence="1">The sequence shown here is derived from an EMBL/GenBank/DDBJ whole genome shotgun (WGS) entry which is preliminary data.</text>
</comment>
<evidence type="ECO:0000313" key="2">
    <source>
        <dbReference type="Proteomes" id="UP000659124"/>
    </source>
</evidence>
<dbReference type="Gene3D" id="3.40.50.720">
    <property type="entry name" value="NAD(P)-binding Rossmann-like Domain"/>
    <property type="match status" value="1"/>
</dbReference>
<dbReference type="RefSeq" id="WP_188087273.1">
    <property type="nucleotide sequence ID" value="NZ_JACVFC010000001.1"/>
</dbReference>
<evidence type="ECO:0000313" key="1">
    <source>
        <dbReference type="EMBL" id="MBC9930190.1"/>
    </source>
</evidence>
<dbReference type="PANTHER" id="PTHR14097:SF8">
    <property type="entry name" value="NAD(P)-BINDING DOMAIN-CONTAINING PROTEIN"/>
    <property type="match status" value="1"/>
</dbReference>
<organism evidence="1 2">
    <name type="scientific">Chitinophaga qingshengii</name>
    <dbReference type="NCBI Taxonomy" id="1569794"/>
    <lineage>
        <taxon>Bacteria</taxon>
        <taxon>Pseudomonadati</taxon>
        <taxon>Bacteroidota</taxon>
        <taxon>Chitinophagia</taxon>
        <taxon>Chitinophagales</taxon>
        <taxon>Chitinophagaceae</taxon>
        <taxon>Chitinophaga</taxon>
    </lineage>
</organism>
<dbReference type="InterPro" id="IPR036291">
    <property type="entry name" value="NAD(P)-bd_dom_sf"/>
</dbReference>
<accession>A0ABR7TKK6</accession>
<proteinExistence type="predicted"/>
<dbReference type="PANTHER" id="PTHR14097">
    <property type="entry name" value="OXIDOREDUCTASE HTATIP2"/>
    <property type="match status" value="1"/>
</dbReference>
<dbReference type="SUPFAM" id="SSF51735">
    <property type="entry name" value="NAD(P)-binding Rossmann-fold domains"/>
    <property type="match status" value="1"/>
</dbReference>
<gene>
    <name evidence="1" type="ORF">ICL07_07365</name>
</gene>
<keyword evidence="2" id="KW-1185">Reference proteome</keyword>
<sequence length="220" mass="24010">MKLKVIITGATGMVGEGVMQECMVNPAVEKILLINRKPSGFSHSKVSEIIHHNFNDITPIIDQLRGYDACYFCLGVSSVGMKEDAYRAVTYTLTMNFAGSLAAVNPGMTFCYVSGAGTDSSEKGRQMWARVKGKTENDLTKLPFKAVYNFRPAFMKATPGAKKLKTLYKALAFLYPLLKAIAPNYVLTLEAVGKAMINITLKGYPNHTIEVKDIAALAKG</sequence>
<dbReference type="Proteomes" id="UP000659124">
    <property type="component" value="Unassembled WGS sequence"/>
</dbReference>
<dbReference type="EMBL" id="JACVFC010000001">
    <property type="protein sequence ID" value="MBC9930190.1"/>
    <property type="molecule type" value="Genomic_DNA"/>
</dbReference>
<protein>
    <submittedName>
        <fullName evidence="1">Epimerase</fullName>
    </submittedName>
</protein>
<reference evidence="1 2" key="1">
    <citation type="submission" date="2020-09" db="EMBL/GenBank/DDBJ databases">
        <title>Genome sequences of type strains of Chitinophaga qingshengii and Chitinophaga varians.</title>
        <authorList>
            <person name="Kittiwongwattana C."/>
        </authorList>
    </citation>
    <scope>NUCLEOTIDE SEQUENCE [LARGE SCALE GENOMIC DNA]</scope>
    <source>
        <strain evidence="1 2">JCM 30026</strain>
    </source>
</reference>